<comment type="catalytic activity">
    <reaction evidence="2 4">
        <text>L-methionyl-[protein] + [thioredoxin]-disulfide + H2O = L-methionyl-(S)-S-oxide-[protein] + [thioredoxin]-dithiol</text>
        <dbReference type="Rhea" id="RHEA:14217"/>
        <dbReference type="Rhea" id="RHEA-COMP:10698"/>
        <dbReference type="Rhea" id="RHEA-COMP:10700"/>
        <dbReference type="Rhea" id="RHEA-COMP:12313"/>
        <dbReference type="Rhea" id="RHEA-COMP:12315"/>
        <dbReference type="ChEBI" id="CHEBI:15377"/>
        <dbReference type="ChEBI" id="CHEBI:16044"/>
        <dbReference type="ChEBI" id="CHEBI:29950"/>
        <dbReference type="ChEBI" id="CHEBI:44120"/>
        <dbReference type="ChEBI" id="CHEBI:50058"/>
        <dbReference type="EC" id="1.8.4.11"/>
    </reaction>
</comment>
<evidence type="ECO:0000256" key="1">
    <source>
        <dbReference type="ARBA" id="ARBA00023002"/>
    </source>
</evidence>
<sequence length="213" mass="23845">MTDTNKPKALKRFLTALVLGSALIASNGAPSFAEDNLKTAIFAGGCFWCVESDFDHVKGVVETVSGYSGGSTTENVTYRNHADHREVVKITYDATKVSYDMLLDIFWRSVDPTDDSGQFCDRGHTYTTAIYTLDEEQAKLAQASKAKLETDKTLSQPIKTEIAAAGPFFDAEDYHQDYYKVNPVRYKYYRYSCGRDADIEKLWGDQAHLGIMK</sequence>
<comment type="function">
    <text evidence="4">Has an important function as a repair enzyme for proteins that have been inactivated by oxidation. Catalyzes the reversible oxidation-reduction of methionine sulfoxide in proteins to methionine.</text>
</comment>
<dbReference type="AlphaFoldDB" id="A0A2N5XKA3"/>
<comment type="caution">
    <text evidence="7">The sequence shown here is derived from an EMBL/GenBank/DDBJ whole genome shotgun (WGS) entry which is preliminary data.</text>
</comment>
<comment type="catalytic activity">
    <reaction evidence="3 4">
        <text>[thioredoxin]-disulfide + L-methionine + H2O = L-methionine (S)-S-oxide + [thioredoxin]-dithiol</text>
        <dbReference type="Rhea" id="RHEA:19993"/>
        <dbReference type="Rhea" id="RHEA-COMP:10698"/>
        <dbReference type="Rhea" id="RHEA-COMP:10700"/>
        <dbReference type="ChEBI" id="CHEBI:15377"/>
        <dbReference type="ChEBI" id="CHEBI:29950"/>
        <dbReference type="ChEBI" id="CHEBI:50058"/>
        <dbReference type="ChEBI" id="CHEBI:57844"/>
        <dbReference type="ChEBI" id="CHEBI:58772"/>
        <dbReference type="EC" id="1.8.4.11"/>
    </reaction>
</comment>
<keyword evidence="5" id="KW-0732">Signal</keyword>
<feature type="domain" description="Peptide methionine sulphoxide reductase MsrA" evidence="6">
    <location>
        <begin position="39"/>
        <end position="187"/>
    </location>
</feature>
<feature type="active site" evidence="4">
    <location>
        <position position="46"/>
    </location>
</feature>
<evidence type="ECO:0000313" key="8">
    <source>
        <dbReference type="Proteomes" id="UP000234881"/>
    </source>
</evidence>
<evidence type="ECO:0000259" key="6">
    <source>
        <dbReference type="Pfam" id="PF01625"/>
    </source>
</evidence>
<evidence type="ECO:0000256" key="2">
    <source>
        <dbReference type="ARBA" id="ARBA00047806"/>
    </source>
</evidence>
<dbReference type="RefSeq" id="WP_101535755.1">
    <property type="nucleotide sequence ID" value="NZ_PKUQ01000055.1"/>
</dbReference>
<dbReference type="HAMAP" id="MF_01401">
    <property type="entry name" value="MsrA"/>
    <property type="match status" value="1"/>
</dbReference>
<reference evidence="7 8" key="1">
    <citation type="submission" date="2018-01" db="EMBL/GenBank/DDBJ databases">
        <title>The draft genome sequence of Cohaesibacter sp. H1304.</title>
        <authorList>
            <person name="Wang N.-N."/>
            <person name="Du Z.-J."/>
        </authorList>
    </citation>
    <scope>NUCLEOTIDE SEQUENCE [LARGE SCALE GENOMIC DNA]</scope>
    <source>
        <strain evidence="7 8">H1304</strain>
    </source>
</reference>
<accession>A0A2N5XKA3</accession>
<dbReference type="EMBL" id="PKUQ01000055">
    <property type="protein sequence ID" value="PLW74857.1"/>
    <property type="molecule type" value="Genomic_DNA"/>
</dbReference>
<name>A0A2N5XKA3_9HYPH</name>
<evidence type="ECO:0000313" key="7">
    <source>
        <dbReference type="EMBL" id="PLW74857.1"/>
    </source>
</evidence>
<evidence type="ECO:0000256" key="4">
    <source>
        <dbReference type="HAMAP-Rule" id="MF_01401"/>
    </source>
</evidence>
<dbReference type="GO" id="GO:0008113">
    <property type="term" value="F:peptide-methionine (S)-S-oxide reductase activity"/>
    <property type="evidence" value="ECO:0007669"/>
    <property type="project" value="UniProtKB-UniRule"/>
</dbReference>
<feature type="chain" id="PRO_5014665948" description="Peptide methionine sulfoxide reductase MsrA" evidence="5">
    <location>
        <begin position="34"/>
        <end position="213"/>
    </location>
</feature>
<gene>
    <name evidence="4 7" type="primary">msrA</name>
    <name evidence="7" type="ORF">C0081_21285</name>
</gene>
<dbReference type="EC" id="1.8.4.11" evidence="4"/>
<keyword evidence="1 4" id="KW-0560">Oxidoreductase</keyword>
<dbReference type="SUPFAM" id="SSF55068">
    <property type="entry name" value="Peptide methionine sulfoxide reductase"/>
    <property type="match status" value="1"/>
</dbReference>
<dbReference type="InterPro" id="IPR002569">
    <property type="entry name" value="Met_Sox_Rdtase_MsrA_dom"/>
</dbReference>
<evidence type="ECO:0000256" key="5">
    <source>
        <dbReference type="SAM" id="SignalP"/>
    </source>
</evidence>
<organism evidence="7 8">
    <name type="scientific">Cohaesibacter celericrescens</name>
    <dbReference type="NCBI Taxonomy" id="2067669"/>
    <lineage>
        <taxon>Bacteria</taxon>
        <taxon>Pseudomonadati</taxon>
        <taxon>Pseudomonadota</taxon>
        <taxon>Alphaproteobacteria</taxon>
        <taxon>Hyphomicrobiales</taxon>
        <taxon>Cohaesibacteraceae</taxon>
    </lineage>
</organism>
<proteinExistence type="inferred from homology"/>
<dbReference type="PANTHER" id="PTHR43774:SF1">
    <property type="entry name" value="PEPTIDE METHIONINE SULFOXIDE REDUCTASE MSRA 2"/>
    <property type="match status" value="1"/>
</dbReference>
<dbReference type="NCBIfam" id="TIGR00401">
    <property type="entry name" value="msrA"/>
    <property type="match status" value="1"/>
</dbReference>
<feature type="signal peptide" evidence="5">
    <location>
        <begin position="1"/>
        <end position="33"/>
    </location>
</feature>
<dbReference type="Gene3D" id="3.30.1060.10">
    <property type="entry name" value="Peptide methionine sulphoxide reductase MsrA"/>
    <property type="match status" value="1"/>
</dbReference>
<dbReference type="Pfam" id="PF01625">
    <property type="entry name" value="PMSR"/>
    <property type="match status" value="1"/>
</dbReference>
<evidence type="ECO:0000256" key="3">
    <source>
        <dbReference type="ARBA" id="ARBA00048782"/>
    </source>
</evidence>
<dbReference type="GO" id="GO:0033744">
    <property type="term" value="F:L-methionine:thioredoxin-disulfide S-oxidoreductase activity"/>
    <property type="evidence" value="ECO:0007669"/>
    <property type="project" value="RHEA"/>
</dbReference>
<protein>
    <recommendedName>
        <fullName evidence="4">Peptide methionine sulfoxide reductase MsrA</fullName>
        <shortName evidence="4">Protein-methionine-S-oxide reductase</shortName>
        <ecNumber evidence="4">1.8.4.11</ecNumber>
    </recommendedName>
    <alternativeName>
        <fullName evidence="4">Peptide-methionine (S)-S-oxide reductase</fullName>
        <shortName evidence="4">Peptide Met(O) reductase</shortName>
    </alternativeName>
</protein>
<comment type="similarity">
    <text evidence="4">Belongs to the MsrA Met sulfoxide reductase family.</text>
</comment>
<dbReference type="PANTHER" id="PTHR43774">
    <property type="entry name" value="PEPTIDE METHIONINE SULFOXIDE REDUCTASE"/>
    <property type="match status" value="1"/>
</dbReference>
<dbReference type="InterPro" id="IPR036509">
    <property type="entry name" value="Met_Sox_Rdtase_MsrA_sf"/>
</dbReference>
<dbReference type="OrthoDB" id="4174719at2"/>
<keyword evidence="8" id="KW-1185">Reference proteome</keyword>
<dbReference type="Proteomes" id="UP000234881">
    <property type="component" value="Unassembled WGS sequence"/>
</dbReference>